<gene>
    <name evidence="2" type="ORF">PMAYCL1PPCAC_31499</name>
</gene>
<dbReference type="Proteomes" id="UP001328107">
    <property type="component" value="Unassembled WGS sequence"/>
</dbReference>
<dbReference type="EMBL" id="BTRK01000006">
    <property type="protein sequence ID" value="GMR61304.1"/>
    <property type="molecule type" value="Genomic_DNA"/>
</dbReference>
<feature type="region of interest" description="Disordered" evidence="1">
    <location>
        <begin position="472"/>
        <end position="493"/>
    </location>
</feature>
<evidence type="ECO:0008006" key="4">
    <source>
        <dbReference type="Google" id="ProtNLM"/>
    </source>
</evidence>
<reference evidence="3" key="1">
    <citation type="submission" date="2022-10" db="EMBL/GenBank/DDBJ databases">
        <title>Genome assembly of Pristionchus species.</title>
        <authorList>
            <person name="Yoshida K."/>
            <person name="Sommer R.J."/>
        </authorList>
    </citation>
    <scope>NUCLEOTIDE SEQUENCE [LARGE SCALE GENOMIC DNA]</scope>
    <source>
        <strain evidence="3">RS5460</strain>
    </source>
</reference>
<evidence type="ECO:0000256" key="1">
    <source>
        <dbReference type="SAM" id="MobiDB-lite"/>
    </source>
</evidence>
<proteinExistence type="predicted"/>
<comment type="caution">
    <text evidence="2">The sequence shown here is derived from an EMBL/GenBank/DDBJ whole genome shotgun (WGS) entry which is preliminary data.</text>
</comment>
<sequence length="493" mass="56189">FRMNSISIVKKRFFNEDGTPADPNRSHQVQYALVPVNGSDEFEMEQDLLDNIANRRMLWLRRPSDIAQDEVTLRFFSSEPPPPLSVKHCETQVAPAVRAEETQTPISIVMTTGIQVEPDTEVIQTQTVSPDPISRVHCATQVQPEARVMNQTSLSDAFGWNEDYAHNDDVHWMGNGLPMIPKLELMEPKEESLETFNGLLDEVPFHIPKDEPMADELMEPFEKESDGCTLDHNGDVETSSLLALAHGPADNVEKKGSPIDNLVIKSTEDLEKKVNVLRRTKRRVLKTVKYEPIDEEDYRTPKTPRRVVKKMKKEWIDEKDYRAPKSAPKRKAKDLVDLKTNVVMKCNECSASIRVTKNGRARLTDHAMIHCAEKRFKCSLCVHTSVTKANWVYHFNHSHAGNAAELINLKNDLRQALWEKWTKKCFPDEKILPKRSRKVDTHQSQCGVCAKNVPSDDGSLLTHIITDHSEENLDYDDPQGVKDQFFPSSSSRR</sequence>
<evidence type="ECO:0000313" key="2">
    <source>
        <dbReference type="EMBL" id="GMR61304.1"/>
    </source>
</evidence>
<dbReference type="AlphaFoldDB" id="A0AAN5IE81"/>
<protein>
    <recommendedName>
        <fullName evidence="4">C2H2-type domain-containing protein</fullName>
    </recommendedName>
</protein>
<dbReference type="Gene3D" id="3.30.160.60">
    <property type="entry name" value="Classic Zinc Finger"/>
    <property type="match status" value="1"/>
</dbReference>
<name>A0AAN5IE81_9BILA</name>
<evidence type="ECO:0000313" key="3">
    <source>
        <dbReference type="Proteomes" id="UP001328107"/>
    </source>
</evidence>
<accession>A0AAN5IE81</accession>
<keyword evidence="3" id="KW-1185">Reference proteome</keyword>
<feature type="non-terminal residue" evidence="2">
    <location>
        <position position="1"/>
    </location>
</feature>
<organism evidence="2 3">
    <name type="scientific">Pristionchus mayeri</name>
    <dbReference type="NCBI Taxonomy" id="1317129"/>
    <lineage>
        <taxon>Eukaryota</taxon>
        <taxon>Metazoa</taxon>
        <taxon>Ecdysozoa</taxon>
        <taxon>Nematoda</taxon>
        <taxon>Chromadorea</taxon>
        <taxon>Rhabditida</taxon>
        <taxon>Rhabditina</taxon>
        <taxon>Diplogasteromorpha</taxon>
        <taxon>Diplogasteroidea</taxon>
        <taxon>Neodiplogasteridae</taxon>
        <taxon>Pristionchus</taxon>
    </lineage>
</organism>